<proteinExistence type="inferred from homology"/>
<accession>A0A1W0A502</accession>
<dbReference type="InterPro" id="IPR002347">
    <property type="entry name" value="SDR_fam"/>
</dbReference>
<gene>
    <name evidence="3" type="ORF">THRCLA_20660</name>
</gene>
<dbReference type="GO" id="GO:0016491">
    <property type="term" value="F:oxidoreductase activity"/>
    <property type="evidence" value="ECO:0007669"/>
    <property type="project" value="UniProtKB-KW"/>
</dbReference>
<dbReference type="AlphaFoldDB" id="A0A1W0A502"/>
<dbReference type="PANTHER" id="PTHR24320:SF148">
    <property type="entry name" value="NAD(P)-BINDING ROSSMANN-FOLD SUPERFAMILY PROTEIN"/>
    <property type="match status" value="1"/>
</dbReference>
<name>A0A1W0A502_9STRA</name>
<dbReference type="InterPro" id="IPR036291">
    <property type="entry name" value="NAD(P)-bd_dom_sf"/>
</dbReference>
<dbReference type="Gene3D" id="3.40.50.720">
    <property type="entry name" value="NAD(P)-binding Rossmann-like Domain"/>
    <property type="match status" value="1"/>
</dbReference>
<dbReference type="Pfam" id="PF00106">
    <property type="entry name" value="adh_short"/>
    <property type="match status" value="1"/>
</dbReference>
<reference evidence="3 4" key="1">
    <citation type="journal article" date="2014" name="Genome Biol. Evol.">
        <title>The secreted proteins of Achlya hypogyna and Thraustotheca clavata identify the ancestral oomycete secretome and reveal gene acquisitions by horizontal gene transfer.</title>
        <authorList>
            <person name="Misner I."/>
            <person name="Blouin N."/>
            <person name="Leonard G."/>
            <person name="Richards T.A."/>
            <person name="Lane C.E."/>
        </authorList>
    </citation>
    <scope>NUCLEOTIDE SEQUENCE [LARGE SCALE GENOMIC DNA]</scope>
    <source>
        <strain evidence="3 4">ATCC 34112</strain>
    </source>
</reference>
<keyword evidence="2" id="KW-0560">Oxidoreductase</keyword>
<dbReference type="SUPFAM" id="SSF51735">
    <property type="entry name" value="NAD(P)-binding Rossmann-fold domains"/>
    <property type="match status" value="1"/>
</dbReference>
<comment type="caution">
    <text evidence="3">The sequence shown here is derived from an EMBL/GenBank/DDBJ whole genome shotgun (WGS) entry which is preliminary data.</text>
</comment>
<dbReference type="OrthoDB" id="157221at2759"/>
<keyword evidence="4" id="KW-1185">Reference proteome</keyword>
<organism evidence="3 4">
    <name type="scientific">Thraustotheca clavata</name>
    <dbReference type="NCBI Taxonomy" id="74557"/>
    <lineage>
        <taxon>Eukaryota</taxon>
        <taxon>Sar</taxon>
        <taxon>Stramenopiles</taxon>
        <taxon>Oomycota</taxon>
        <taxon>Saprolegniomycetes</taxon>
        <taxon>Saprolegniales</taxon>
        <taxon>Achlyaceae</taxon>
        <taxon>Thraustotheca</taxon>
    </lineage>
</organism>
<dbReference type="PRINTS" id="PR00081">
    <property type="entry name" value="GDHRDH"/>
</dbReference>
<comment type="similarity">
    <text evidence="1">Belongs to the short-chain dehydrogenases/reductases (SDR) family.</text>
</comment>
<evidence type="ECO:0000256" key="1">
    <source>
        <dbReference type="ARBA" id="ARBA00006484"/>
    </source>
</evidence>
<evidence type="ECO:0000313" key="4">
    <source>
        <dbReference type="Proteomes" id="UP000243217"/>
    </source>
</evidence>
<sequence length="129" mass="13710">MGNCNSNEPLKPKNFNAKTTAAQDADAFADHFKNKVVVITGSNSGLGLETARVIASKGGIVVIACRTPSKGESAVASILKEFPECNVTFLPLNLASLASGRDFVPKFEAKFDRLNILIDNAGVMLVQEL</sequence>
<dbReference type="PANTHER" id="PTHR24320">
    <property type="entry name" value="RETINOL DEHYDROGENASE"/>
    <property type="match status" value="1"/>
</dbReference>
<dbReference type="STRING" id="74557.A0A1W0A502"/>
<evidence type="ECO:0000313" key="3">
    <source>
        <dbReference type="EMBL" id="OQS05289.1"/>
    </source>
</evidence>
<dbReference type="Proteomes" id="UP000243217">
    <property type="component" value="Unassembled WGS sequence"/>
</dbReference>
<protein>
    <submittedName>
        <fullName evidence="3">Short chain dehydrogenase</fullName>
    </submittedName>
</protein>
<evidence type="ECO:0000256" key="2">
    <source>
        <dbReference type="ARBA" id="ARBA00023002"/>
    </source>
</evidence>
<dbReference type="EMBL" id="JNBS01000475">
    <property type="protein sequence ID" value="OQS05289.1"/>
    <property type="molecule type" value="Genomic_DNA"/>
</dbReference>